<comment type="caution">
    <text evidence="2">The sequence shown here is derived from an EMBL/GenBank/DDBJ whole genome shotgun (WGS) entry which is preliminary data.</text>
</comment>
<evidence type="ECO:0008006" key="4">
    <source>
        <dbReference type="Google" id="ProtNLM"/>
    </source>
</evidence>
<protein>
    <recommendedName>
        <fullName evidence="4">CENP-V/GFA domain-containing protein</fullName>
    </recommendedName>
</protein>
<gene>
    <name evidence="2" type="ORF">IWX90DRAFT_243121</name>
</gene>
<dbReference type="Gene3D" id="2.170.150.70">
    <property type="match status" value="1"/>
</dbReference>
<evidence type="ECO:0000256" key="1">
    <source>
        <dbReference type="SAM" id="MobiDB-lite"/>
    </source>
</evidence>
<reference evidence="2 3" key="1">
    <citation type="journal article" date="2022" name="G3 (Bethesda)">
        <title>Enemy or ally: a genomic approach to elucidate the lifestyle of Phyllosticta citrichinaensis.</title>
        <authorList>
            <person name="Buijs V.A."/>
            <person name="Groenewald J.Z."/>
            <person name="Haridas S."/>
            <person name="LaButti K.M."/>
            <person name="Lipzen A."/>
            <person name="Martin F.M."/>
            <person name="Barry K."/>
            <person name="Grigoriev I.V."/>
            <person name="Crous P.W."/>
            <person name="Seidl M.F."/>
        </authorList>
    </citation>
    <scope>NUCLEOTIDE SEQUENCE [LARGE SCALE GENOMIC DNA]</scope>
    <source>
        <strain evidence="2 3">CBS 129764</strain>
    </source>
</reference>
<dbReference type="InterPro" id="IPR011057">
    <property type="entry name" value="Mss4-like_sf"/>
</dbReference>
<accession>A0ABR1XQX6</accession>
<keyword evidence="3" id="KW-1185">Reference proteome</keyword>
<feature type="region of interest" description="Disordered" evidence="1">
    <location>
        <begin position="138"/>
        <end position="161"/>
    </location>
</feature>
<name>A0ABR1XQX6_9PEZI</name>
<organism evidence="2 3">
    <name type="scientific">Phyllosticta citrichinensis</name>
    <dbReference type="NCBI Taxonomy" id="1130410"/>
    <lineage>
        <taxon>Eukaryota</taxon>
        <taxon>Fungi</taxon>
        <taxon>Dikarya</taxon>
        <taxon>Ascomycota</taxon>
        <taxon>Pezizomycotina</taxon>
        <taxon>Dothideomycetes</taxon>
        <taxon>Dothideomycetes incertae sedis</taxon>
        <taxon>Botryosphaeriales</taxon>
        <taxon>Phyllostictaceae</taxon>
        <taxon>Phyllosticta</taxon>
    </lineage>
</organism>
<sequence length="250" mass="27508">MELHGACACGRNEYVVRPTSSAQLASILFDNTRRARAHHAASPFAAFLRVPLNWLSSSTTPFFPDEQPNHIRRTFLEQPPPSGSASHPRAGIRRQFCGYCGTPLSAWHEHTKEDADFISLTLGSLRDSDVRKLEDMGLFNGSSDEEERQEQVQSGSGGTSEVGLQNADLFGPLQVTAERGASWFETMIEDSRLGKTRKTRGVYSSTGGSVREEWEVVEWSDGVDEGETSGSAKRKLVDVADEDADVKMRG</sequence>
<dbReference type="SUPFAM" id="SSF51316">
    <property type="entry name" value="Mss4-like"/>
    <property type="match status" value="1"/>
</dbReference>
<dbReference type="Proteomes" id="UP001456524">
    <property type="component" value="Unassembled WGS sequence"/>
</dbReference>
<proteinExistence type="predicted"/>
<evidence type="ECO:0000313" key="2">
    <source>
        <dbReference type="EMBL" id="KAK8163896.1"/>
    </source>
</evidence>
<feature type="region of interest" description="Disordered" evidence="1">
    <location>
        <begin position="221"/>
        <end position="250"/>
    </location>
</feature>
<evidence type="ECO:0000313" key="3">
    <source>
        <dbReference type="Proteomes" id="UP001456524"/>
    </source>
</evidence>
<dbReference type="EMBL" id="JBBWUH010000006">
    <property type="protein sequence ID" value="KAK8163896.1"/>
    <property type="molecule type" value="Genomic_DNA"/>
</dbReference>